<dbReference type="EMBL" id="BMUL01000002">
    <property type="protein sequence ID" value="GHA67951.1"/>
    <property type="molecule type" value="Genomic_DNA"/>
</dbReference>
<proteinExistence type="predicted"/>
<protein>
    <submittedName>
        <fullName evidence="2">Uncharacterized protein</fullName>
    </submittedName>
</protein>
<keyword evidence="3" id="KW-1185">Reference proteome</keyword>
<reference evidence="2" key="2">
    <citation type="submission" date="2020-09" db="EMBL/GenBank/DDBJ databases">
        <authorList>
            <person name="Sun Q."/>
            <person name="Ohkuma M."/>
        </authorList>
    </citation>
    <scope>NUCLEOTIDE SEQUENCE</scope>
    <source>
        <strain evidence="2">JCM 4518</strain>
    </source>
</reference>
<accession>A0A918SRH1</accession>
<name>A0A918SRH1_9ACTN</name>
<reference evidence="2" key="1">
    <citation type="journal article" date="2014" name="Int. J. Syst. Evol. Microbiol.">
        <title>Complete genome sequence of Corynebacterium casei LMG S-19264T (=DSM 44701T), isolated from a smear-ripened cheese.</title>
        <authorList>
            <consortium name="US DOE Joint Genome Institute (JGI-PGF)"/>
            <person name="Walter F."/>
            <person name="Albersmeier A."/>
            <person name="Kalinowski J."/>
            <person name="Ruckert C."/>
        </authorList>
    </citation>
    <scope>NUCLEOTIDE SEQUENCE</scope>
    <source>
        <strain evidence="2">JCM 4518</strain>
    </source>
</reference>
<sequence length="105" mass="10434">MAPDALVSNAPAPGTPIPGTPVPDALVSDSLVPDAPAGNGGNRPMTPYRSSACRIGTHHACPHRDPAPAAPSTAPGVPDIPVVYEACACPCHPPAAPCPHPEVAP</sequence>
<feature type="region of interest" description="Disordered" evidence="1">
    <location>
        <begin position="1"/>
        <end position="50"/>
    </location>
</feature>
<comment type="caution">
    <text evidence="2">The sequence shown here is derived from an EMBL/GenBank/DDBJ whole genome shotgun (WGS) entry which is preliminary data.</text>
</comment>
<dbReference type="Proteomes" id="UP000644020">
    <property type="component" value="Unassembled WGS sequence"/>
</dbReference>
<organism evidence="2 3">
    <name type="scientific">Streptomyces termitum</name>
    <dbReference type="NCBI Taxonomy" id="67368"/>
    <lineage>
        <taxon>Bacteria</taxon>
        <taxon>Bacillati</taxon>
        <taxon>Actinomycetota</taxon>
        <taxon>Actinomycetes</taxon>
        <taxon>Kitasatosporales</taxon>
        <taxon>Streptomycetaceae</taxon>
        <taxon>Streptomyces</taxon>
    </lineage>
</organism>
<evidence type="ECO:0000256" key="1">
    <source>
        <dbReference type="SAM" id="MobiDB-lite"/>
    </source>
</evidence>
<dbReference type="AlphaFoldDB" id="A0A918SRH1"/>
<evidence type="ECO:0000313" key="2">
    <source>
        <dbReference type="EMBL" id="GHA67951.1"/>
    </source>
</evidence>
<gene>
    <name evidence="2" type="ORF">GCM10010305_07250</name>
</gene>
<evidence type="ECO:0000313" key="3">
    <source>
        <dbReference type="Proteomes" id="UP000644020"/>
    </source>
</evidence>